<dbReference type="HOGENOM" id="CLU_3320939_0_0_1"/>
<reference evidence="2" key="1">
    <citation type="journal article" date="2012" name="Nat. Biotechnol.">
        <title>Reference genome sequence of the model plant Setaria.</title>
        <authorList>
            <person name="Bennetzen J.L."/>
            <person name="Schmutz J."/>
            <person name="Wang H."/>
            <person name="Percifield R."/>
            <person name="Hawkins J."/>
            <person name="Pontaroli A.C."/>
            <person name="Estep M."/>
            <person name="Feng L."/>
            <person name="Vaughn J.N."/>
            <person name="Grimwood J."/>
            <person name="Jenkins J."/>
            <person name="Barry K."/>
            <person name="Lindquist E."/>
            <person name="Hellsten U."/>
            <person name="Deshpande S."/>
            <person name="Wang X."/>
            <person name="Wu X."/>
            <person name="Mitros T."/>
            <person name="Triplett J."/>
            <person name="Yang X."/>
            <person name="Ye C.Y."/>
            <person name="Mauro-Herrera M."/>
            <person name="Wang L."/>
            <person name="Li P."/>
            <person name="Sharma M."/>
            <person name="Sharma R."/>
            <person name="Ronald P.C."/>
            <person name="Panaud O."/>
            <person name="Kellogg E.A."/>
            <person name="Brutnell T.P."/>
            <person name="Doust A.N."/>
            <person name="Tuskan G.A."/>
            <person name="Rokhsar D."/>
            <person name="Devos K.M."/>
        </authorList>
    </citation>
    <scope>NUCLEOTIDE SEQUENCE [LARGE SCALE GENOMIC DNA]</scope>
    <source>
        <strain evidence="2">cv. Yugu1</strain>
    </source>
</reference>
<evidence type="ECO:0000313" key="1">
    <source>
        <dbReference type="EnsemblPlants" id="KQL17003"/>
    </source>
</evidence>
<dbReference type="AlphaFoldDB" id="K3ZEH2"/>
<dbReference type="Gramene" id="KQL17003">
    <property type="protein sequence ID" value="KQL17003"/>
    <property type="gene ID" value="SETIT_024967mg"/>
</dbReference>
<name>K3ZEH2_SETIT</name>
<keyword evidence="2" id="KW-1185">Reference proteome</keyword>
<organism evidence="1 2">
    <name type="scientific">Setaria italica</name>
    <name type="common">Foxtail millet</name>
    <name type="synonym">Panicum italicum</name>
    <dbReference type="NCBI Taxonomy" id="4555"/>
    <lineage>
        <taxon>Eukaryota</taxon>
        <taxon>Viridiplantae</taxon>
        <taxon>Streptophyta</taxon>
        <taxon>Embryophyta</taxon>
        <taxon>Tracheophyta</taxon>
        <taxon>Spermatophyta</taxon>
        <taxon>Magnoliopsida</taxon>
        <taxon>Liliopsida</taxon>
        <taxon>Poales</taxon>
        <taxon>Poaceae</taxon>
        <taxon>PACMAD clade</taxon>
        <taxon>Panicoideae</taxon>
        <taxon>Panicodae</taxon>
        <taxon>Paniceae</taxon>
        <taxon>Cenchrinae</taxon>
        <taxon>Setaria</taxon>
    </lineage>
</organism>
<sequence length="39" mass="4409">MHIDLLLDWHLVHAKFCIGDRICADLIAMASSNSVQHFS</sequence>
<dbReference type="EnsemblPlants" id="KQL17003">
    <property type="protein sequence ID" value="KQL17003"/>
    <property type="gene ID" value="SETIT_024967mg"/>
</dbReference>
<accession>K3ZEH2</accession>
<dbReference type="InParanoid" id="K3ZEH2"/>
<dbReference type="EMBL" id="AGNK02002097">
    <property type="status" value="NOT_ANNOTATED_CDS"/>
    <property type="molecule type" value="Genomic_DNA"/>
</dbReference>
<proteinExistence type="predicted"/>
<dbReference type="Proteomes" id="UP000004995">
    <property type="component" value="Unassembled WGS sequence"/>
</dbReference>
<protein>
    <submittedName>
        <fullName evidence="1">Uncharacterized protein</fullName>
    </submittedName>
</protein>
<evidence type="ECO:0000313" key="2">
    <source>
        <dbReference type="Proteomes" id="UP000004995"/>
    </source>
</evidence>
<reference evidence="1" key="2">
    <citation type="submission" date="2018-08" db="UniProtKB">
        <authorList>
            <consortium name="EnsemblPlants"/>
        </authorList>
    </citation>
    <scope>IDENTIFICATION</scope>
    <source>
        <strain evidence="1">Yugu1</strain>
    </source>
</reference>